<evidence type="ECO:0000313" key="11">
    <source>
        <dbReference type="Proteomes" id="UP000217211"/>
    </source>
</evidence>
<organism evidence="10 11">
    <name type="scientific">Sinorhizobium sojae CCBAU 05684</name>
    <dbReference type="NCBI Taxonomy" id="716928"/>
    <lineage>
        <taxon>Bacteria</taxon>
        <taxon>Pseudomonadati</taxon>
        <taxon>Pseudomonadota</taxon>
        <taxon>Alphaproteobacteria</taxon>
        <taxon>Hyphomicrobiales</taxon>
        <taxon>Rhizobiaceae</taxon>
        <taxon>Sinorhizobium/Ensifer group</taxon>
        <taxon>Sinorhizobium</taxon>
    </lineage>
</organism>
<evidence type="ECO:0000256" key="2">
    <source>
        <dbReference type="ARBA" id="ARBA00007441"/>
    </source>
</evidence>
<keyword evidence="11" id="KW-1185">Reference proteome</keyword>
<dbReference type="EC" id="2.6.1.1" evidence="3"/>
<dbReference type="InterPro" id="IPR015421">
    <property type="entry name" value="PyrdxlP-dep_Trfase_major"/>
</dbReference>
<gene>
    <name evidence="10" type="ORF">SJ05684_c09880</name>
</gene>
<feature type="region of interest" description="Disordered" evidence="8">
    <location>
        <begin position="1"/>
        <end position="22"/>
    </location>
</feature>
<protein>
    <recommendedName>
        <fullName evidence="3">aspartate transaminase</fullName>
        <ecNumber evidence="3">2.6.1.1</ecNumber>
    </recommendedName>
</protein>
<reference evidence="10 11" key="1">
    <citation type="submission" date="2017-08" db="EMBL/GenBank/DDBJ databases">
        <title>Multipartite genome sequences of Sinorhizobium species nodulating soybeans.</title>
        <authorList>
            <person name="Tian C.F."/>
        </authorList>
    </citation>
    <scope>NUCLEOTIDE SEQUENCE [LARGE SCALE GENOMIC DNA]</scope>
    <source>
        <strain evidence="10 11">CCBAU 05684</strain>
    </source>
</reference>
<accession>A0A249P9R9</accession>
<dbReference type="PANTHER" id="PTHR46383">
    <property type="entry name" value="ASPARTATE AMINOTRANSFERASE"/>
    <property type="match status" value="1"/>
</dbReference>
<evidence type="ECO:0000256" key="5">
    <source>
        <dbReference type="ARBA" id="ARBA00022679"/>
    </source>
</evidence>
<keyword evidence="4 10" id="KW-0032">Aminotransferase</keyword>
<dbReference type="SUPFAM" id="SSF53383">
    <property type="entry name" value="PLP-dependent transferases"/>
    <property type="match status" value="1"/>
</dbReference>
<dbReference type="InterPro" id="IPR015424">
    <property type="entry name" value="PyrdxlP-dep_Trfase"/>
</dbReference>
<keyword evidence="5 10" id="KW-0808">Transferase</keyword>
<dbReference type="InterPro" id="IPR004839">
    <property type="entry name" value="Aminotransferase_I/II_large"/>
</dbReference>
<evidence type="ECO:0000256" key="4">
    <source>
        <dbReference type="ARBA" id="ARBA00022576"/>
    </source>
</evidence>
<feature type="compositionally biased region" description="Basic residues" evidence="8">
    <location>
        <begin position="1"/>
        <end position="10"/>
    </location>
</feature>
<evidence type="ECO:0000256" key="3">
    <source>
        <dbReference type="ARBA" id="ARBA00012753"/>
    </source>
</evidence>
<dbReference type="Gene3D" id="3.40.640.10">
    <property type="entry name" value="Type I PLP-dependent aspartate aminotransferase-like (Major domain)"/>
    <property type="match status" value="1"/>
</dbReference>
<dbReference type="GO" id="GO:0030170">
    <property type="term" value="F:pyridoxal phosphate binding"/>
    <property type="evidence" value="ECO:0007669"/>
    <property type="project" value="InterPro"/>
</dbReference>
<dbReference type="eggNOG" id="COG0436">
    <property type="taxonomic scope" value="Bacteria"/>
</dbReference>
<evidence type="ECO:0000256" key="8">
    <source>
        <dbReference type="SAM" id="MobiDB-lite"/>
    </source>
</evidence>
<keyword evidence="6" id="KW-0663">Pyridoxal phosphate</keyword>
<dbReference type="STRING" id="716928.GCA_000261485_01872"/>
<evidence type="ECO:0000256" key="1">
    <source>
        <dbReference type="ARBA" id="ARBA00001933"/>
    </source>
</evidence>
<dbReference type="Proteomes" id="UP000217211">
    <property type="component" value="Chromosome"/>
</dbReference>
<evidence type="ECO:0000256" key="6">
    <source>
        <dbReference type="ARBA" id="ARBA00022898"/>
    </source>
</evidence>
<comment type="catalytic activity">
    <reaction evidence="7">
        <text>L-aspartate + 2-oxoglutarate = oxaloacetate + L-glutamate</text>
        <dbReference type="Rhea" id="RHEA:21824"/>
        <dbReference type="ChEBI" id="CHEBI:16452"/>
        <dbReference type="ChEBI" id="CHEBI:16810"/>
        <dbReference type="ChEBI" id="CHEBI:29985"/>
        <dbReference type="ChEBI" id="CHEBI:29991"/>
        <dbReference type="EC" id="2.6.1.1"/>
    </reaction>
</comment>
<keyword evidence="10" id="KW-0670">Pyruvate</keyword>
<sequence length="406" mass="43951">MKAKTIRQRGGHQQYPDEDLPLAQMSKRSAVDPFHAMDVLAEATRRRDAGHPVISMAVGQPAHPAPKAALEAARRALEHGRLGYTDALGTLSLKKAIAAHYQSRHRIAVDPQRIAVTTGSSAGFNLAFLALFDPGDCVAIARPGYPAYRNIMATLGLTVVEVEATAETGFTLTPESLERAAAKAGKPLKGVLLASPANPTGTVTGKARLKVLADYCRARSIAFISDEIYHGLTFAGEEATALEVADDAVVINSFSKYYCMTGWRIGWMVLPEAQVRAFERIAQSLYISPPELSQIAAEAALGAQKELDGYKRAYAANRDLLLRRLPEVGLSIASPMDGAFYAYVDVSRFTNDSMAFARRMLSEINVAATPGFDFDPVEGHRTMRFSYAGAAAEMAEAMDRIARWLG</sequence>
<comment type="cofactor">
    <cofactor evidence="1">
        <name>pyridoxal 5'-phosphate</name>
        <dbReference type="ChEBI" id="CHEBI:597326"/>
    </cofactor>
</comment>
<dbReference type="KEGG" id="esj:SJ05684_c09880"/>
<evidence type="ECO:0000256" key="7">
    <source>
        <dbReference type="ARBA" id="ARBA00049185"/>
    </source>
</evidence>
<dbReference type="GO" id="GO:0004069">
    <property type="term" value="F:L-aspartate:2-oxoglutarate aminotransferase activity"/>
    <property type="evidence" value="ECO:0007669"/>
    <property type="project" value="UniProtKB-EC"/>
</dbReference>
<dbReference type="AlphaFoldDB" id="A0A249P9R9"/>
<evidence type="ECO:0000259" key="9">
    <source>
        <dbReference type="Pfam" id="PF00155"/>
    </source>
</evidence>
<feature type="domain" description="Aminotransferase class I/classII large" evidence="9">
    <location>
        <begin position="53"/>
        <end position="401"/>
    </location>
</feature>
<dbReference type="CDD" id="cd00609">
    <property type="entry name" value="AAT_like"/>
    <property type="match status" value="1"/>
</dbReference>
<dbReference type="GO" id="GO:0006520">
    <property type="term" value="P:amino acid metabolic process"/>
    <property type="evidence" value="ECO:0007669"/>
    <property type="project" value="InterPro"/>
</dbReference>
<name>A0A249P9R9_9HYPH</name>
<dbReference type="Pfam" id="PF00155">
    <property type="entry name" value="Aminotran_1_2"/>
    <property type="match status" value="1"/>
</dbReference>
<comment type="similarity">
    <text evidence="2">Belongs to the class-I pyridoxal-phosphate-dependent aminotransferase family.</text>
</comment>
<evidence type="ECO:0000313" key="10">
    <source>
        <dbReference type="EMBL" id="ASY62447.1"/>
    </source>
</evidence>
<dbReference type="PANTHER" id="PTHR46383:SF2">
    <property type="entry name" value="AMINOTRANSFERASE"/>
    <property type="match status" value="1"/>
</dbReference>
<dbReference type="InterPro" id="IPR050596">
    <property type="entry name" value="AspAT/PAT-like"/>
</dbReference>
<dbReference type="EMBL" id="CP023067">
    <property type="protein sequence ID" value="ASY62447.1"/>
    <property type="molecule type" value="Genomic_DNA"/>
</dbReference>
<proteinExistence type="inferred from homology"/>